<sequence length="30" mass="3643">MQNKNTWPISTPDQYNMDQEYIEKLEKAVK</sequence>
<dbReference type="AlphaFoldDB" id="A0A1X7H384"/>
<protein>
    <submittedName>
        <fullName evidence="1">Uncharacterized protein</fullName>
    </submittedName>
</protein>
<dbReference type="STRING" id="1313296.SAMN05661091_1616"/>
<proteinExistence type="predicted"/>
<evidence type="ECO:0000313" key="1">
    <source>
        <dbReference type="EMBL" id="SMF78832.1"/>
    </source>
</evidence>
<gene>
    <name evidence="1" type="ORF">SAMN05661091_1616</name>
</gene>
<evidence type="ECO:0000313" key="2">
    <source>
        <dbReference type="Proteomes" id="UP000192940"/>
    </source>
</evidence>
<reference evidence="1 2" key="1">
    <citation type="submission" date="2017-04" db="EMBL/GenBank/DDBJ databases">
        <authorList>
            <person name="Afonso C.L."/>
            <person name="Miller P.J."/>
            <person name="Scott M.A."/>
            <person name="Spackman E."/>
            <person name="Goraichik I."/>
            <person name="Dimitrov K.M."/>
            <person name="Suarez D.L."/>
            <person name="Swayne D.E."/>
        </authorList>
    </citation>
    <scope>NUCLEOTIDE SEQUENCE [LARGE SCALE GENOMIC DNA]</scope>
    <source>
        <strain evidence="1 2">N3/975</strain>
    </source>
</reference>
<name>A0A1X7H384_9BACL</name>
<keyword evidence="2" id="KW-1185">Reference proteome</keyword>
<dbReference type="EMBL" id="LT840184">
    <property type="protein sequence ID" value="SMF78832.1"/>
    <property type="molecule type" value="Genomic_DNA"/>
</dbReference>
<dbReference type="Proteomes" id="UP000192940">
    <property type="component" value="Chromosome I"/>
</dbReference>
<accession>A0A1X7H384</accession>
<organism evidence="1 2">
    <name type="scientific">Paenibacillus uliginis N3/975</name>
    <dbReference type="NCBI Taxonomy" id="1313296"/>
    <lineage>
        <taxon>Bacteria</taxon>
        <taxon>Bacillati</taxon>
        <taxon>Bacillota</taxon>
        <taxon>Bacilli</taxon>
        <taxon>Bacillales</taxon>
        <taxon>Paenibacillaceae</taxon>
        <taxon>Paenibacillus</taxon>
    </lineage>
</organism>